<dbReference type="SUPFAM" id="SSF55811">
    <property type="entry name" value="Nudix"/>
    <property type="match status" value="1"/>
</dbReference>
<dbReference type="CDD" id="cd03673">
    <property type="entry name" value="NUDIX_Ap6A_hydrolase"/>
    <property type="match status" value="1"/>
</dbReference>
<dbReference type="PANTHER" id="PTHR21340:SF0">
    <property type="entry name" value="BIS(5'-NUCLEOSYL)-TETRAPHOSPHATASE [ASYMMETRICAL]"/>
    <property type="match status" value="1"/>
</dbReference>
<accession>A0ABU7PKE3</accession>
<dbReference type="InterPro" id="IPR051325">
    <property type="entry name" value="Nudix_hydrolase_domain"/>
</dbReference>
<feature type="domain" description="Nudix hydrolase" evidence="3">
    <location>
        <begin position="32"/>
        <end position="160"/>
    </location>
</feature>
<sequence>MTPRDPAPHTPGAPHQDAREDARRNARPHRTDAVLAAGTVLWRRSRHDGGLEVALVHRPRYDDWSLPKGKLKRGEEFDAAARRETLEETGAHCVLGAALPTSRYLVEGRPKEVRYWAAEAVGGVFEPSDEVDRMTWLAPSAARHRLTHDRDRPLIDALLLVLA</sequence>
<dbReference type="PANTHER" id="PTHR21340">
    <property type="entry name" value="DIADENOSINE 5,5-P1,P4-TETRAPHOSPHATE PYROPHOSPHOHYDROLASE MUTT"/>
    <property type="match status" value="1"/>
</dbReference>
<evidence type="ECO:0000313" key="5">
    <source>
        <dbReference type="Proteomes" id="UP001344658"/>
    </source>
</evidence>
<dbReference type="EC" id="3.6.-.-" evidence="4"/>
<protein>
    <submittedName>
        <fullName evidence="4">NUDIX hydrolase</fullName>
        <ecNumber evidence="4">3.6.-.-</ecNumber>
    </submittedName>
</protein>
<feature type="region of interest" description="Disordered" evidence="2">
    <location>
        <begin position="1"/>
        <end position="30"/>
    </location>
</feature>
<dbReference type="EMBL" id="JAZEWV010000033">
    <property type="protein sequence ID" value="MEE4545719.1"/>
    <property type="molecule type" value="Genomic_DNA"/>
</dbReference>
<dbReference type="Gene3D" id="3.90.79.10">
    <property type="entry name" value="Nucleoside Triphosphate Pyrophosphohydrolase"/>
    <property type="match status" value="1"/>
</dbReference>
<organism evidence="4 5">
    <name type="scientific">Actinacidiphila polyblastidii</name>
    <dbReference type="NCBI Taxonomy" id="3110430"/>
    <lineage>
        <taxon>Bacteria</taxon>
        <taxon>Bacillati</taxon>
        <taxon>Actinomycetota</taxon>
        <taxon>Actinomycetes</taxon>
        <taxon>Kitasatosporales</taxon>
        <taxon>Streptomycetaceae</taxon>
        <taxon>Actinacidiphila</taxon>
    </lineage>
</organism>
<keyword evidence="1 4" id="KW-0378">Hydrolase</keyword>
<feature type="compositionally biased region" description="Basic and acidic residues" evidence="2">
    <location>
        <begin position="16"/>
        <end position="30"/>
    </location>
</feature>
<keyword evidence="5" id="KW-1185">Reference proteome</keyword>
<comment type="caution">
    <text evidence="4">The sequence shown here is derived from an EMBL/GenBank/DDBJ whole genome shotgun (WGS) entry which is preliminary data.</text>
</comment>
<dbReference type="Proteomes" id="UP001344658">
    <property type="component" value="Unassembled WGS sequence"/>
</dbReference>
<proteinExistence type="predicted"/>
<dbReference type="PROSITE" id="PS00893">
    <property type="entry name" value="NUDIX_BOX"/>
    <property type="match status" value="1"/>
</dbReference>
<reference evidence="4 5" key="1">
    <citation type="submission" date="2023-12" db="EMBL/GenBank/DDBJ databases">
        <title>Streptomyces sp. V4-01.</title>
        <authorList>
            <person name="Somphong A."/>
            <person name="Phongsopitanun W."/>
        </authorList>
    </citation>
    <scope>NUCLEOTIDE SEQUENCE [LARGE SCALE GENOMIC DNA]</scope>
    <source>
        <strain evidence="4 5">V4-01</strain>
    </source>
</reference>
<dbReference type="PROSITE" id="PS51462">
    <property type="entry name" value="NUDIX"/>
    <property type="match status" value="1"/>
</dbReference>
<name>A0ABU7PKE3_9ACTN</name>
<evidence type="ECO:0000259" key="3">
    <source>
        <dbReference type="PROSITE" id="PS51462"/>
    </source>
</evidence>
<dbReference type="Pfam" id="PF00293">
    <property type="entry name" value="NUDIX"/>
    <property type="match status" value="1"/>
</dbReference>
<dbReference type="GO" id="GO:0016787">
    <property type="term" value="F:hydrolase activity"/>
    <property type="evidence" value="ECO:0007669"/>
    <property type="project" value="UniProtKB-KW"/>
</dbReference>
<evidence type="ECO:0000313" key="4">
    <source>
        <dbReference type="EMBL" id="MEE4545719.1"/>
    </source>
</evidence>
<gene>
    <name evidence="4" type="ORF">V2S66_27590</name>
</gene>
<dbReference type="RefSeq" id="WP_330799421.1">
    <property type="nucleotide sequence ID" value="NZ_JAZEWV010000033.1"/>
</dbReference>
<evidence type="ECO:0000256" key="1">
    <source>
        <dbReference type="ARBA" id="ARBA00022801"/>
    </source>
</evidence>
<dbReference type="InterPro" id="IPR020084">
    <property type="entry name" value="NUDIX_hydrolase_CS"/>
</dbReference>
<dbReference type="InterPro" id="IPR015797">
    <property type="entry name" value="NUDIX_hydrolase-like_dom_sf"/>
</dbReference>
<dbReference type="InterPro" id="IPR000086">
    <property type="entry name" value="NUDIX_hydrolase_dom"/>
</dbReference>
<evidence type="ECO:0000256" key="2">
    <source>
        <dbReference type="SAM" id="MobiDB-lite"/>
    </source>
</evidence>